<protein>
    <recommendedName>
        <fullName evidence="5">BRCT domain-containing protein</fullName>
    </recommendedName>
</protein>
<feature type="compositionally biased region" description="Basic residues" evidence="4">
    <location>
        <begin position="640"/>
        <end position="649"/>
    </location>
</feature>
<feature type="compositionally biased region" description="Low complexity" evidence="4">
    <location>
        <begin position="525"/>
        <end position="571"/>
    </location>
</feature>
<reference evidence="6 7" key="1">
    <citation type="journal article" date="2022" name="Gigascience">
        <title>A chromosome-level genome assembly and annotation of the desert horned lizard, Phrynosoma platyrhinos, provides insight into chromosomal rearrangements among reptiles.</title>
        <authorList>
            <person name="Koochekian N."/>
            <person name="Ascanio A."/>
            <person name="Farleigh K."/>
            <person name="Card D.C."/>
            <person name="Schield D.R."/>
            <person name="Castoe T.A."/>
            <person name="Jezkova T."/>
        </authorList>
    </citation>
    <scope>NUCLEOTIDE SEQUENCE [LARGE SCALE GENOMIC DNA]</scope>
    <source>
        <strain evidence="6">NK-2021</strain>
    </source>
</reference>
<dbReference type="InterPro" id="IPR047250">
    <property type="entry name" value="BRCT_p53bp1-like_rpt2"/>
</dbReference>
<keyword evidence="2" id="KW-0227">DNA damage</keyword>
<dbReference type="PANTHER" id="PTHR15321:SF3">
    <property type="entry name" value="TP53-BINDING PROTEIN 1"/>
    <property type="match status" value="1"/>
</dbReference>
<dbReference type="SUPFAM" id="SSF63748">
    <property type="entry name" value="Tudor/PWWP/MBT"/>
    <property type="match status" value="2"/>
</dbReference>
<feature type="compositionally biased region" description="Basic and acidic residues" evidence="4">
    <location>
        <begin position="506"/>
        <end position="522"/>
    </location>
</feature>
<keyword evidence="7" id="KW-1185">Reference proteome</keyword>
<feature type="region of interest" description="Disordered" evidence="4">
    <location>
        <begin position="860"/>
        <end position="957"/>
    </location>
</feature>
<feature type="compositionally biased region" description="Basic and acidic residues" evidence="4">
    <location>
        <begin position="143"/>
        <end position="153"/>
    </location>
</feature>
<dbReference type="InterPro" id="IPR036420">
    <property type="entry name" value="BRCT_dom_sf"/>
</dbReference>
<dbReference type="Proteomes" id="UP000826234">
    <property type="component" value="Unassembled WGS sequence"/>
</dbReference>
<evidence type="ECO:0000256" key="3">
    <source>
        <dbReference type="ARBA" id="ARBA00023242"/>
    </source>
</evidence>
<evidence type="ECO:0000256" key="1">
    <source>
        <dbReference type="ARBA" id="ARBA00004123"/>
    </source>
</evidence>
<dbReference type="SMART" id="SM00292">
    <property type="entry name" value="BRCT"/>
    <property type="match status" value="2"/>
</dbReference>
<evidence type="ECO:0000259" key="5">
    <source>
        <dbReference type="PROSITE" id="PS50172"/>
    </source>
</evidence>
<evidence type="ECO:0000256" key="4">
    <source>
        <dbReference type="SAM" id="MobiDB-lite"/>
    </source>
</evidence>
<dbReference type="InterPro" id="IPR001357">
    <property type="entry name" value="BRCT_dom"/>
</dbReference>
<dbReference type="CDD" id="cd17724">
    <property type="entry name" value="BRCT_p53bp1_rpt2"/>
    <property type="match status" value="1"/>
</dbReference>
<dbReference type="CDD" id="cd20383">
    <property type="entry name" value="Tudor_53BP1"/>
    <property type="match status" value="1"/>
</dbReference>
<dbReference type="InterPro" id="IPR015125">
    <property type="entry name" value="53-BP1_Tudor"/>
</dbReference>
<proteinExistence type="predicted"/>
<keyword evidence="3" id="KW-0539">Nucleus</keyword>
<comment type="subcellular location">
    <subcellularLocation>
        <location evidence="1">Nucleus</location>
    </subcellularLocation>
</comment>
<evidence type="ECO:0000313" key="7">
    <source>
        <dbReference type="Proteomes" id="UP000826234"/>
    </source>
</evidence>
<evidence type="ECO:0000313" key="6">
    <source>
        <dbReference type="EMBL" id="KAH0620136.1"/>
    </source>
</evidence>
<dbReference type="Gene3D" id="3.40.50.10190">
    <property type="entry name" value="BRCT domain"/>
    <property type="match status" value="2"/>
</dbReference>
<feature type="region of interest" description="Disordered" evidence="4">
    <location>
        <begin position="302"/>
        <end position="324"/>
    </location>
</feature>
<feature type="compositionally biased region" description="Polar residues" evidence="4">
    <location>
        <begin position="79"/>
        <end position="96"/>
    </location>
</feature>
<gene>
    <name evidence="6" type="ORF">JD844_014769</name>
</gene>
<name>A0ABQ7SS67_PHRPL</name>
<feature type="region of interest" description="Disordered" evidence="4">
    <location>
        <begin position="506"/>
        <end position="680"/>
    </location>
</feature>
<dbReference type="CDD" id="cd17745">
    <property type="entry name" value="BRCT_p53bp1_rpt1"/>
    <property type="match status" value="1"/>
</dbReference>
<dbReference type="Gene3D" id="2.30.30.140">
    <property type="match status" value="1"/>
</dbReference>
<comment type="caution">
    <text evidence="6">The sequence shown here is derived from an EMBL/GenBank/DDBJ whole genome shotgun (WGS) entry which is preliminary data.</text>
</comment>
<feature type="region of interest" description="Disordered" evidence="4">
    <location>
        <begin position="53"/>
        <end position="153"/>
    </location>
</feature>
<feature type="compositionally biased region" description="Basic and acidic residues" evidence="4">
    <location>
        <begin position="342"/>
        <end position="351"/>
    </location>
</feature>
<organism evidence="6 7">
    <name type="scientific">Phrynosoma platyrhinos</name>
    <name type="common">Desert horned lizard</name>
    <dbReference type="NCBI Taxonomy" id="52577"/>
    <lineage>
        <taxon>Eukaryota</taxon>
        <taxon>Metazoa</taxon>
        <taxon>Chordata</taxon>
        <taxon>Craniata</taxon>
        <taxon>Vertebrata</taxon>
        <taxon>Euteleostomi</taxon>
        <taxon>Lepidosauria</taxon>
        <taxon>Squamata</taxon>
        <taxon>Bifurcata</taxon>
        <taxon>Unidentata</taxon>
        <taxon>Episquamata</taxon>
        <taxon>Toxicofera</taxon>
        <taxon>Iguania</taxon>
        <taxon>Phrynosomatidae</taxon>
        <taxon>Phrynosomatinae</taxon>
        <taxon>Phrynosoma</taxon>
    </lineage>
</organism>
<dbReference type="InterPro" id="IPR047249">
    <property type="entry name" value="BRCT_p53bp1-like_rpt1"/>
</dbReference>
<feature type="domain" description="BRCT" evidence="5">
    <location>
        <begin position="1099"/>
        <end position="1199"/>
    </location>
</feature>
<dbReference type="Gene3D" id="2.30.30.30">
    <property type="match status" value="1"/>
</dbReference>
<feature type="compositionally biased region" description="Low complexity" evidence="4">
    <location>
        <begin position="626"/>
        <end position="639"/>
    </location>
</feature>
<sequence>MDMGLPKNSHQHETKDQDVAADGEVTGSGRDCPERSDVLMSGAANFLQHCKEETQCPTSSKAPGVSNTSAWESQDAELLSTQEDLFGQSQSSTTAGKQEEESLEAQCSGLPRVSAPLSPASNPIPSQPDFSHDIFLPTPSLEDGPKTQTEKDQSDVVGLPAVKSSEELVMGAKMVGDREASLTEGPLLPFPREGCALALSGSEGTQSTELAGSMMPPEFGGWPDSTITTSNITAESSRAVTMESPLASAEMDESCQGSVGRISREAEEGKLSLRMSLVTPVTEESEGSLPFSLESKRCQAGRQAGRGVLDSSQEEEQHPPRAWLDPLACGQTLRAEGPVGCTEKEEERMETEAVDVQEEETGQRAANKPDSVLPAKGNNSTLTPRASSNIGIQTAAKGVQAPVGFASAATQTGACSWAEVGTSMARARPELQDAEAQTEAECAEAPARMPPCQDTLPNQSEEDVVSPCPPKVLQRHVRTIREVRTVVTRIITDIYYKDGAELERKVVEESEEPVVERQESERALSPSRTGGSSLTSGDLGDVSSFSSKASGLQHTSSGGSSSFSVTCSGMSSGQGGAPLKGRACQETRAGDFALPGARKPSPQKGDLRPQSPAQRDQGAVGACEEGGLSSPPGGSTKLTPRGRVRRGRTAARTTGKRGSLEAEVLPTENHSVPLTGRPLERPELAEVSLRRSDSPEIPLQEQLGLSGGAGLPSPSSARDSLVGLRVVAKWSSNGYFYSGTITQDVGGAKYKLLFDDGYECEVPGRDILLCDPLPLETEVTALSEDEYFSAGVVKGHRQELGELFYCVEKDGQRKWYRRTAVILSLEQGNRLREQFGLGPYEPLTPLSKAADISLDNLVEGKRKRHNVGSPGPSSRTTSLRRAPDSPQLPHRLPAGKRKLAASEAERSPAKRGRRTAPATPGKTPLASRVEGSVAGREKGSPPHSGGDSGASLATDDRWGPLPHNKTLFLGYAFLLTMANPTESLSSGQKPVVSSGEEDELLETTPYNRSYVERQLQAGGGFILEDFNESQCSAAYQCLLIADQPCRTRKYFLCLARGIPCVSHLWVHDSCHADQLQNYRDYLLPAGYSLQEQKVLEWHPRKDPFHKLKVLLVSDEPQAFLEFWSEILMIGGAASVKQQESATWSKEVGLGVFDVVVTDTSCPAAILKCAEVLQLPVVTQEWVVQSLIAGERVGFKHLQYQPQHSPS</sequence>
<feature type="compositionally biased region" description="Polar residues" evidence="4">
    <location>
        <begin position="377"/>
        <end position="386"/>
    </location>
</feature>
<feature type="compositionally biased region" description="Polar residues" evidence="4">
    <location>
        <begin position="55"/>
        <end position="72"/>
    </location>
</feature>
<accession>A0ABQ7SS67</accession>
<dbReference type="InterPro" id="IPR014722">
    <property type="entry name" value="Rib_uL2_dom2"/>
</dbReference>
<feature type="domain" description="BRCT" evidence="5">
    <location>
        <begin position="963"/>
        <end position="1083"/>
    </location>
</feature>
<dbReference type="Pfam" id="PF18428">
    <property type="entry name" value="BRCT_3"/>
    <property type="match status" value="1"/>
</dbReference>
<dbReference type="InterPro" id="IPR047252">
    <property type="entry name" value="TP53BP1-like"/>
</dbReference>
<feature type="region of interest" description="Disordered" evidence="4">
    <location>
        <begin position="1"/>
        <end position="36"/>
    </location>
</feature>
<dbReference type="Pfam" id="PF09038">
    <property type="entry name" value="53-BP1_Tudor"/>
    <property type="match status" value="1"/>
</dbReference>
<feature type="region of interest" description="Disordered" evidence="4">
    <location>
        <begin position="337"/>
        <end position="386"/>
    </location>
</feature>
<dbReference type="PROSITE" id="PS50172">
    <property type="entry name" value="BRCT"/>
    <property type="match status" value="2"/>
</dbReference>
<evidence type="ECO:0000256" key="2">
    <source>
        <dbReference type="ARBA" id="ARBA00022763"/>
    </source>
</evidence>
<dbReference type="EMBL" id="JAIPUX010003439">
    <property type="protein sequence ID" value="KAH0620136.1"/>
    <property type="molecule type" value="Genomic_DNA"/>
</dbReference>
<dbReference type="PANTHER" id="PTHR15321">
    <property type="entry name" value="TUMOR SUPPRESSOR P53-BINDING PROTEIN 1"/>
    <property type="match status" value="1"/>
</dbReference>
<dbReference type="SUPFAM" id="SSF52113">
    <property type="entry name" value="BRCT domain"/>
    <property type="match status" value="2"/>
</dbReference>